<dbReference type="Proteomes" id="UP000291084">
    <property type="component" value="Chromosome 11"/>
</dbReference>
<evidence type="ECO:0000313" key="2">
    <source>
        <dbReference type="Proteomes" id="UP000291084"/>
    </source>
</evidence>
<name>A0A0S3TA55_PHAAN</name>
<gene>
    <name evidence="1" type="primary">Vigan.11G097700</name>
    <name evidence="1" type="ORF">VIGAN_11097700</name>
</gene>
<sequence>MANILRLVMYNIHAATIQLHDPINLLKPKVKITVRICAKTVAELDSNSGETSDRNCIGGSMNPTIDQTWRRTSASDVSKSGVYCFAAVLFLLPQF</sequence>
<protein>
    <submittedName>
        <fullName evidence="1">Uncharacterized protein</fullName>
    </submittedName>
</protein>
<dbReference type="EMBL" id="AP015044">
    <property type="protein sequence ID" value="BAU01693.1"/>
    <property type="molecule type" value="Genomic_DNA"/>
</dbReference>
<dbReference type="AlphaFoldDB" id="A0A0S3TA55"/>
<proteinExistence type="predicted"/>
<evidence type="ECO:0000313" key="1">
    <source>
        <dbReference type="EMBL" id="BAU01693.1"/>
    </source>
</evidence>
<reference evidence="1 2" key="1">
    <citation type="journal article" date="2015" name="Sci. Rep.">
        <title>The power of single molecule real-time sequencing technology in the de novo assembly of a eukaryotic genome.</title>
        <authorList>
            <person name="Sakai H."/>
            <person name="Naito K."/>
            <person name="Ogiso-Tanaka E."/>
            <person name="Takahashi Y."/>
            <person name="Iseki K."/>
            <person name="Muto C."/>
            <person name="Satou K."/>
            <person name="Teruya K."/>
            <person name="Shiroma A."/>
            <person name="Shimoji M."/>
            <person name="Hirano T."/>
            <person name="Itoh T."/>
            <person name="Kaga A."/>
            <person name="Tomooka N."/>
        </authorList>
    </citation>
    <scope>NUCLEOTIDE SEQUENCE [LARGE SCALE GENOMIC DNA]</scope>
    <source>
        <strain evidence="2">cv. Shumari</strain>
    </source>
</reference>
<accession>A0A0S3TA55</accession>
<keyword evidence="2" id="KW-1185">Reference proteome</keyword>
<organism evidence="1 2">
    <name type="scientific">Vigna angularis var. angularis</name>
    <dbReference type="NCBI Taxonomy" id="157739"/>
    <lineage>
        <taxon>Eukaryota</taxon>
        <taxon>Viridiplantae</taxon>
        <taxon>Streptophyta</taxon>
        <taxon>Embryophyta</taxon>
        <taxon>Tracheophyta</taxon>
        <taxon>Spermatophyta</taxon>
        <taxon>Magnoliopsida</taxon>
        <taxon>eudicotyledons</taxon>
        <taxon>Gunneridae</taxon>
        <taxon>Pentapetalae</taxon>
        <taxon>rosids</taxon>
        <taxon>fabids</taxon>
        <taxon>Fabales</taxon>
        <taxon>Fabaceae</taxon>
        <taxon>Papilionoideae</taxon>
        <taxon>50 kb inversion clade</taxon>
        <taxon>NPAAA clade</taxon>
        <taxon>indigoferoid/millettioid clade</taxon>
        <taxon>Phaseoleae</taxon>
        <taxon>Vigna</taxon>
    </lineage>
</organism>